<dbReference type="Proteomes" id="UP000248423">
    <property type="component" value="Unassembled WGS sequence"/>
</dbReference>
<dbReference type="AlphaFoldDB" id="A0A319E5U3"/>
<evidence type="ECO:0000313" key="3">
    <source>
        <dbReference type="Proteomes" id="UP000248423"/>
    </source>
</evidence>
<gene>
    <name evidence="2" type="ORF">BO78DRAFT_238436</name>
</gene>
<organism evidence="2 3">
    <name type="scientific">Aspergillus sclerotiicarbonarius (strain CBS 121057 / IBT 28362)</name>
    <dbReference type="NCBI Taxonomy" id="1448318"/>
    <lineage>
        <taxon>Eukaryota</taxon>
        <taxon>Fungi</taxon>
        <taxon>Dikarya</taxon>
        <taxon>Ascomycota</taxon>
        <taxon>Pezizomycotina</taxon>
        <taxon>Eurotiomycetes</taxon>
        <taxon>Eurotiomycetidae</taxon>
        <taxon>Eurotiales</taxon>
        <taxon>Aspergillaceae</taxon>
        <taxon>Aspergillus</taxon>
        <taxon>Aspergillus subgen. Circumdati</taxon>
    </lineage>
</organism>
<accession>A0A319E5U3</accession>
<evidence type="ECO:0000256" key="1">
    <source>
        <dbReference type="SAM" id="MobiDB-lite"/>
    </source>
</evidence>
<proteinExistence type="predicted"/>
<evidence type="ECO:0000313" key="2">
    <source>
        <dbReference type="EMBL" id="PYI01898.1"/>
    </source>
</evidence>
<feature type="region of interest" description="Disordered" evidence="1">
    <location>
        <begin position="39"/>
        <end position="71"/>
    </location>
</feature>
<dbReference type="EMBL" id="KZ826404">
    <property type="protein sequence ID" value="PYI01898.1"/>
    <property type="molecule type" value="Genomic_DNA"/>
</dbReference>
<reference evidence="2 3" key="1">
    <citation type="submission" date="2018-02" db="EMBL/GenBank/DDBJ databases">
        <title>The genomes of Aspergillus section Nigri reveals drivers in fungal speciation.</title>
        <authorList>
            <consortium name="DOE Joint Genome Institute"/>
            <person name="Vesth T.C."/>
            <person name="Nybo J."/>
            <person name="Theobald S."/>
            <person name="Brandl J."/>
            <person name="Frisvad J.C."/>
            <person name="Nielsen K.F."/>
            <person name="Lyhne E.K."/>
            <person name="Kogle M.E."/>
            <person name="Kuo A."/>
            <person name="Riley R."/>
            <person name="Clum A."/>
            <person name="Nolan M."/>
            <person name="Lipzen A."/>
            <person name="Salamov A."/>
            <person name="Henrissat B."/>
            <person name="Wiebenga A."/>
            <person name="De vries R.P."/>
            <person name="Grigoriev I.V."/>
            <person name="Mortensen U.H."/>
            <person name="Andersen M.R."/>
            <person name="Baker S.E."/>
        </authorList>
    </citation>
    <scope>NUCLEOTIDE SEQUENCE [LARGE SCALE GENOMIC DNA]</scope>
    <source>
        <strain evidence="2 3">CBS 121057</strain>
    </source>
</reference>
<sequence>MACSMACLGSTTAAGESKQETMATSCRLTIQGSEKDRPAWEFAKRADTLPIERSSPRRRFPRPVDQPLSRQ</sequence>
<keyword evidence="3" id="KW-1185">Reference proteome</keyword>
<dbReference type="VEuPathDB" id="FungiDB:BO78DRAFT_238436"/>
<name>A0A319E5U3_ASPSB</name>
<protein>
    <submittedName>
        <fullName evidence="2">Uncharacterized protein</fullName>
    </submittedName>
</protein>